<dbReference type="AlphaFoldDB" id="A0A506V806"/>
<name>A0A506V806_9GAMM</name>
<keyword evidence="2" id="KW-1185">Reference proteome</keyword>
<dbReference type="RefSeq" id="WP_141176737.1">
    <property type="nucleotide sequence ID" value="NZ_JBHUFX010000022.1"/>
</dbReference>
<protein>
    <submittedName>
        <fullName evidence="1">Uncharacterized protein</fullName>
    </submittedName>
</protein>
<reference evidence="1 2" key="1">
    <citation type="submission" date="2019-06" db="EMBL/GenBank/DDBJ databases">
        <authorList>
            <person name="Yang Y."/>
        </authorList>
    </citation>
    <scope>NUCLEOTIDE SEQUENCE [LARGE SCALE GENOMIC DNA]</scope>
    <source>
        <strain evidence="1 2">BIT-26</strain>
    </source>
</reference>
<dbReference type="Proteomes" id="UP000319523">
    <property type="component" value="Unassembled WGS sequence"/>
</dbReference>
<dbReference type="OrthoDB" id="6665511at2"/>
<sequence length="453" mass="52068">MSLYQRVHYFTVQTCKRVFRHPEYGIVRFDDMIANADEYGFEVVYVAGISFENLPLHYRHFFIPESMFSATGFLCDFWSRSYSNKYVKEITGKPDVLIIDRRLEVCLDAAFFDWLEREDIAYQYPAGGDKKFTSTVRHHQSYPHIFAHGEGVPELVGGVREPWPLSLERLNAQDEKRTRLSDNMSPAIREAIARLYPTGYRPEWPLSQPIPDDFQINETCLCVASSNDVALNSAGWRPARQTAYGFEYGYAVNNIEVPDDDPVSGVWQKEMLIALRCLESQFDRLARGLTRQFKGNHYSVILNQIKKNKYRTLLPLSRAEQDVLFGLVGLDTGDPTGNIVYDLSKAGVADTISLWEHITNGGDQYQSFEVRPKSGIDDPAYRLFAVIGHCAWYYLISHRTSRSCHALDNGRCINYEPNQSLNVRSMDYRKLLNMALKGESEKMVSILNEYLEY</sequence>
<gene>
    <name evidence="1" type="ORF">FKM52_13765</name>
</gene>
<organism evidence="1 2">
    <name type="scientific">Mixta tenebrionis</name>
    <dbReference type="NCBI Taxonomy" id="2562439"/>
    <lineage>
        <taxon>Bacteria</taxon>
        <taxon>Pseudomonadati</taxon>
        <taxon>Pseudomonadota</taxon>
        <taxon>Gammaproteobacteria</taxon>
        <taxon>Enterobacterales</taxon>
        <taxon>Erwiniaceae</taxon>
        <taxon>Mixta</taxon>
    </lineage>
</organism>
<evidence type="ECO:0000313" key="2">
    <source>
        <dbReference type="Proteomes" id="UP000319523"/>
    </source>
</evidence>
<accession>A0A506V806</accession>
<proteinExistence type="predicted"/>
<evidence type="ECO:0000313" key="1">
    <source>
        <dbReference type="EMBL" id="TPW41807.1"/>
    </source>
</evidence>
<dbReference type="EMBL" id="VHQI01000007">
    <property type="protein sequence ID" value="TPW41807.1"/>
    <property type="molecule type" value="Genomic_DNA"/>
</dbReference>
<comment type="caution">
    <text evidence="1">The sequence shown here is derived from an EMBL/GenBank/DDBJ whole genome shotgun (WGS) entry which is preliminary data.</text>
</comment>